<gene>
    <name evidence="1" type="ORF">MRB53_008518</name>
</gene>
<name>A0ACC2MMB9_PERAE</name>
<accession>A0ACC2MMB9</accession>
<sequence>MKQQQHREIKKKKKITTTAMDGGATDEYDRAEEVKEFDESKIGCKGLVDSGATTIPRFFIHPPQSLKLTQSSSSHLIPTIDLSHANSHRRSEIVHQIQEASHTWGLFQVTHHGIPISVLMLEFCVG</sequence>
<comment type="caution">
    <text evidence="1">The sequence shown here is derived from an EMBL/GenBank/DDBJ whole genome shotgun (WGS) entry which is preliminary data.</text>
</comment>
<dbReference type="Proteomes" id="UP001234297">
    <property type="component" value="Chromosome 2"/>
</dbReference>
<evidence type="ECO:0000313" key="1">
    <source>
        <dbReference type="EMBL" id="KAJ8646770.1"/>
    </source>
</evidence>
<protein>
    <submittedName>
        <fullName evidence="1">Uncharacterized protein</fullName>
    </submittedName>
</protein>
<reference evidence="1 2" key="1">
    <citation type="journal article" date="2022" name="Hortic Res">
        <title>A haplotype resolved chromosomal level avocado genome allows analysis of novel avocado genes.</title>
        <authorList>
            <person name="Nath O."/>
            <person name="Fletcher S.J."/>
            <person name="Hayward A."/>
            <person name="Shaw L.M."/>
            <person name="Masouleh A.K."/>
            <person name="Furtado A."/>
            <person name="Henry R.J."/>
            <person name="Mitter N."/>
        </authorList>
    </citation>
    <scope>NUCLEOTIDE SEQUENCE [LARGE SCALE GENOMIC DNA]</scope>
    <source>
        <strain evidence="2">cv. Hass</strain>
    </source>
</reference>
<evidence type="ECO:0000313" key="2">
    <source>
        <dbReference type="Proteomes" id="UP001234297"/>
    </source>
</evidence>
<keyword evidence="2" id="KW-1185">Reference proteome</keyword>
<organism evidence="1 2">
    <name type="scientific">Persea americana</name>
    <name type="common">Avocado</name>
    <dbReference type="NCBI Taxonomy" id="3435"/>
    <lineage>
        <taxon>Eukaryota</taxon>
        <taxon>Viridiplantae</taxon>
        <taxon>Streptophyta</taxon>
        <taxon>Embryophyta</taxon>
        <taxon>Tracheophyta</taxon>
        <taxon>Spermatophyta</taxon>
        <taxon>Magnoliopsida</taxon>
        <taxon>Magnoliidae</taxon>
        <taxon>Laurales</taxon>
        <taxon>Lauraceae</taxon>
        <taxon>Persea</taxon>
    </lineage>
</organism>
<proteinExistence type="predicted"/>
<dbReference type="EMBL" id="CM056810">
    <property type="protein sequence ID" value="KAJ8646770.1"/>
    <property type="molecule type" value="Genomic_DNA"/>
</dbReference>